<dbReference type="AlphaFoldDB" id="A0A5N3UR37"/>
<dbReference type="InterPro" id="IPR037231">
    <property type="entry name" value="NAP-like_sf"/>
</dbReference>
<dbReference type="Proteomes" id="UP000326458">
    <property type="component" value="Unassembled WGS sequence"/>
</dbReference>
<gene>
    <name evidence="4" type="ORF">FD754_024060</name>
</gene>
<name>A0A5N3UR37_MUNMU</name>
<comment type="similarity">
    <text evidence="1 2">Belongs to the nucleosome assembly protein (NAP) family.</text>
</comment>
<evidence type="ECO:0000256" key="1">
    <source>
        <dbReference type="ARBA" id="ARBA00009947"/>
    </source>
</evidence>
<evidence type="ECO:0000256" key="2">
    <source>
        <dbReference type="RuleBase" id="RU003876"/>
    </source>
</evidence>
<keyword evidence="5" id="KW-1185">Reference proteome</keyword>
<comment type="caution">
    <text evidence="4">The sequence shown here is derived from an EMBL/GenBank/DDBJ whole genome shotgun (WGS) entry which is preliminary data.</text>
</comment>
<evidence type="ECO:0000313" key="4">
    <source>
        <dbReference type="EMBL" id="KAB0339206.1"/>
    </source>
</evidence>
<dbReference type="Gene3D" id="3.30.1120.90">
    <property type="entry name" value="Nucleosome assembly protein"/>
    <property type="match status" value="1"/>
</dbReference>
<dbReference type="EMBL" id="VCEA01002202">
    <property type="protein sequence ID" value="KAB0339206.1"/>
    <property type="molecule type" value="Genomic_DNA"/>
</dbReference>
<organism evidence="4 5">
    <name type="scientific">Muntiacus muntjak</name>
    <name type="common">Barking deer</name>
    <name type="synonym">Indian muntjac</name>
    <dbReference type="NCBI Taxonomy" id="9888"/>
    <lineage>
        <taxon>Eukaryota</taxon>
        <taxon>Metazoa</taxon>
        <taxon>Chordata</taxon>
        <taxon>Craniata</taxon>
        <taxon>Vertebrata</taxon>
        <taxon>Euteleostomi</taxon>
        <taxon>Mammalia</taxon>
        <taxon>Eutheria</taxon>
        <taxon>Laurasiatheria</taxon>
        <taxon>Artiodactyla</taxon>
        <taxon>Ruminantia</taxon>
        <taxon>Pecora</taxon>
        <taxon>Cervidae</taxon>
        <taxon>Muntiacinae</taxon>
        <taxon>Muntiacus</taxon>
    </lineage>
</organism>
<dbReference type="InterPro" id="IPR002164">
    <property type="entry name" value="NAP_family"/>
</dbReference>
<proteinExistence type="inferred from homology"/>
<reference evidence="4 5" key="1">
    <citation type="submission" date="2019-06" db="EMBL/GenBank/DDBJ databases">
        <title>Discovery of a novel chromosome fission-fusion reversal in muntjac.</title>
        <authorList>
            <person name="Mudd A.B."/>
            <person name="Bredeson J.V."/>
            <person name="Baum R."/>
            <person name="Hockemeyer D."/>
            <person name="Rokhsar D.S."/>
        </authorList>
    </citation>
    <scope>NUCLEOTIDE SEQUENCE [LARGE SCALE GENOMIC DNA]</scope>
    <source>
        <strain evidence="4">UTSW_UCB_Mm</strain>
        <tissue evidence="4">Fibroblast cell line</tissue>
    </source>
</reference>
<dbReference type="PANTHER" id="PTHR11875">
    <property type="entry name" value="TESTIS-SPECIFIC Y-ENCODED PROTEIN"/>
    <property type="match status" value="1"/>
</dbReference>
<accession>A0A5N3UR37</accession>
<evidence type="ECO:0000256" key="3">
    <source>
        <dbReference type="SAM" id="MobiDB-lite"/>
    </source>
</evidence>
<evidence type="ECO:0000313" key="5">
    <source>
        <dbReference type="Proteomes" id="UP000326458"/>
    </source>
</evidence>
<sequence>MSSPLTAAPARGQGQGHVESETQPEEGRSRGGLWNFVVVIPGDVPGEEVALFRVEAVWKSRAWRGQNWQGSCYCWFQLPVVDIIQEHSRPGASSDWPVLEGLEVLAALQAEMSSQHEKDHRTCTPIRWQNRHRKKAHLVGRSAIMQGIPVFWAKAIVNHPQVSIIISNQDKDLLSHPWSRCKLIFSFWNNPYVWKTVIIKEYHLDVATNSGITKGELPANGLHSSSLNFLNWLSDHNCPGSSRIAGIIDKDLLIDPLQHYPGRRF</sequence>
<dbReference type="GO" id="GO:0005634">
    <property type="term" value="C:nucleus"/>
    <property type="evidence" value="ECO:0007669"/>
    <property type="project" value="InterPro"/>
</dbReference>
<dbReference type="SUPFAM" id="SSF143113">
    <property type="entry name" value="NAP-like"/>
    <property type="match status" value="1"/>
</dbReference>
<protein>
    <submittedName>
        <fullName evidence="4">Uncharacterized protein</fullName>
    </submittedName>
</protein>
<feature type="region of interest" description="Disordered" evidence="3">
    <location>
        <begin position="1"/>
        <end position="29"/>
    </location>
</feature>
<dbReference type="GO" id="GO:0006334">
    <property type="term" value="P:nucleosome assembly"/>
    <property type="evidence" value="ECO:0007669"/>
    <property type="project" value="InterPro"/>
</dbReference>
<dbReference type="Pfam" id="PF00956">
    <property type="entry name" value="NAP"/>
    <property type="match status" value="1"/>
</dbReference>